<evidence type="ECO:0000256" key="6">
    <source>
        <dbReference type="ARBA" id="ARBA00022701"/>
    </source>
</evidence>
<dbReference type="WBParaSite" id="NBR_0000893501-mRNA-1">
    <property type="protein sequence ID" value="NBR_0000893501-mRNA-1"/>
    <property type="gene ID" value="NBR_0000893501"/>
</dbReference>
<dbReference type="InterPro" id="IPR040045">
    <property type="entry name" value="DYNC2LI1"/>
</dbReference>
<dbReference type="EMBL" id="UYSL01020069">
    <property type="protein sequence ID" value="VDL72525.1"/>
    <property type="molecule type" value="Genomic_DNA"/>
</dbReference>
<evidence type="ECO:0000256" key="2">
    <source>
        <dbReference type="ARBA" id="ARBA00004245"/>
    </source>
</evidence>
<comment type="similarity">
    <text evidence="3">Belongs to the dynein light intermediate chain family.</text>
</comment>
<keyword evidence="8" id="KW-0243">Dynein</keyword>
<reference evidence="13 14" key="2">
    <citation type="submission" date="2018-11" db="EMBL/GenBank/DDBJ databases">
        <authorList>
            <consortium name="Pathogen Informatics"/>
        </authorList>
    </citation>
    <scope>NUCLEOTIDE SEQUENCE [LARGE SCALE GENOMIC DNA]</scope>
</reference>
<keyword evidence="4" id="KW-0217">Developmental protein</keyword>
<dbReference type="GO" id="GO:0045504">
    <property type="term" value="F:dynein heavy chain binding"/>
    <property type="evidence" value="ECO:0007669"/>
    <property type="project" value="TreeGrafter"/>
</dbReference>
<dbReference type="PANTHER" id="PTHR13236">
    <property type="entry name" value="DYNEIN 2 LIGHT INTERMEDIATE CHAIN, ISOFORM 2"/>
    <property type="match status" value="1"/>
</dbReference>
<keyword evidence="10" id="KW-0505">Motor protein</keyword>
<keyword evidence="5" id="KW-0963">Cytoplasm</keyword>
<proteinExistence type="inferred from homology"/>
<keyword evidence="6" id="KW-0493">Microtubule</keyword>
<keyword evidence="14" id="KW-1185">Reference proteome</keyword>
<evidence type="ECO:0000256" key="4">
    <source>
        <dbReference type="ARBA" id="ARBA00022473"/>
    </source>
</evidence>
<evidence type="ECO:0000256" key="8">
    <source>
        <dbReference type="ARBA" id="ARBA00023017"/>
    </source>
</evidence>
<evidence type="ECO:0000256" key="10">
    <source>
        <dbReference type="ARBA" id="ARBA00023175"/>
    </source>
</evidence>
<evidence type="ECO:0000256" key="3">
    <source>
        <dbReference type="ARBA" id="ARBA00006831"/>
    </source>
</evidence>
<evidence type="ECO:0000256" key="12">
    <source>
        <dbReference type="ARBA" id="ARBA00023273"/>
    </source>
</evidence>
<reference evidence="15" key="1">
    <citation type="submission" date="2017-02" db="UniProtKB">
        <authorList>
            <consortium name="WormBaseParasite"/>
        </authorList>
    </citation>
    <scope>IDENTIFICATION</scope>
</reference>
<keyword evidence="7" id="KW-0970">Cilium biogenesis/degradation</keyword>
<evidence type="ECO:0000256" key="9">
    <source>
        <dbReference type="ARBA" id="ARBA00023069"/>
    </source>
</evidence>
<evidence type="ECO:0000313" key="14">
    <source>
        <dbReference type="Proteomes" id="UP000271162"/>
    </source>
</evidence>
<dbReference type="STRING" id="27835.A0A0N4Y0A1"/>
<dbReference type="GO" id="GO:0005874">
    <property type="term" value="C:microtubule"/>
    <property type="evidence" value="ECO:0007669"/>
    <property type="project" value="UniProtKB-KW"/>
</dbReference>
<evidence type="ECO:0000313" key="15">
    <source>
        <dbReference type="WBParaSite" id="NBR_0000893501-mRNA-1"/>
    </source>
</evidence>
<dbReference type="GO" id="GO:0035735">
    <property type="term" value="P:intraciliary transport involved in cilium assembly"/>
    <property type="evidence" value="ECO:0007669"/>
    <property type="project" value="InterPro"/>
</dbReference>
<comment type="subcellular location">
    <subcellularLocation>
        <location evidence="1">Cell projection</location>
        <location evidence="1">Cilium</location>
    </subcellularLocation>
    <subcellularLocation>
        <location evidence="2">Cytoplasm</location>
        <location evidence="2">Cytoskeleton</location>
    </subcellularLocation>
</comment>
<dbReference type="OMA" id="IHLWRSA"/>
<organism evidence="15">
    <name type="scientific">Nippostrongylus brasiliensis</name>
    <name type="common">Rat hookworm</name>
    <dbReference type="NCBI Taxonomy" id="27835"/>
    <lineage>
        <taxon>Eukaryota</taxon>
        <taxon>Metazoa</taxon>
        <taxon>Ecdysozoa</taxon>
        <taxon>Nematoda</taxon>
        <taxon>Chromadorea</taxon>
        <taxon>Rhabditida</taxon>
        <taxon>Rhabditina</taxon>
        <taxon>Rhabditomorpha</taxon>
        <taxon>Strongyloidea</taxon>
        <taxon>Heligmosomidae</taxon>
        <taxon>Nippostrongylus</taxon>
    </lineage>
</organism>
<name>A0A0N4Y0A1_NIPBR</name>
<dbReference type="AlphaFoldDB" id="A0A0N4Y0A1"/>
<accession>A0A0N4Y0A1</accession>
<evidence type="ECO:0000256" key="1">
    <source>
        <dbReference type="ARBA" id="ARBA00004138"/>
    </source>
</evidence>
<keyword evidence="11" id="KW-0206">Cytoskeleton</keyword>
<keyword evidence="12" id="KW-0966">Cell projection</keyword>
<dbReference type="GO" id="GO:0036064">
    <property type="term" value="C:ciliary basal body"/>
    <property type="evidence" value="ECO:0007669"/>
    <property type="project" value="TreeGrafter"/>
</dbReference>
<keyword evidence="9" id="KW-0969">Cilium</keyword>
<evidence type="ECO:0000256" key="7">
    <source>
        <dbReference type="ARBA" id="ARBA00022794"/>
    </source>
</evidence>
<dbReference type="GO" id="GO:0035721">
    <property type="term" value="P:intraciliary retrograde transport"/>
    <property type="evidence" value="ECO:0007669"/>
    <property type="project" value="InterPro"/>
</dbReference>
<dbReference type="GO" id="GO:0005930">
    <property type="term" value="C:axoneme"/>
    <property type="evidence" value="ECO:0007669"/>
    <property type="project" value="TreeGrafter"/>
</dbReference>
<evidence type="ECO:0000256" key="5">
    <source>
        <dbReference type="ARBA" id="ARBA00022490"/>
    </source>
</evidence>
<protein>
    <submittedName>
        <fullName evidence="15">Cytoplasmic dynein 2 light intermediate chain 1 (inferred by orthology to a human protein)</fullName>
    </submittedName>
</protein>
<dbReference type="PANTHER" id="PTHR13236:SF0">
    <property type="entry name" value="CYTOPLASMIC DYNEIN 2 LIGHT INTERMEDIATE CHAIN 1"/>
    <property type="match status" value="1"/>
</dbReference>
<dbReference type="Proteomes" id="UP000271162">
    <property type="component" value="Unassembled WGS sequence"/>
</dbReference>
<evidence type="ECO:0000256" key="11">
    <source>
        <dbReference type="ARBA" id="ARBA00023212"/>
    </source>
</evidence>
<dbReference type="GO" id="GO:0005868">
    <property type="term" value="C:cytoplasmic dynein complex"/>
    <property type="evidence" value="ECO:0007669"/>
    <property type="project" value="InterPro"/>
</dbReference>
<evidence type="ECO:0000313" key="13">
    <source>
        <dbReference type="EMBL" id="VDL72525.1"/>
    </source>
</evidence>
<sequence>MEQLLTTSARHTEAAIKELGEKRAAALRSRMKARIADMKNFDSEQRRRICSTLRFIAHYYGAHLIFYSRYNEQLVRVGRSMLSHLAFGTSVPKTKVDDHNKPLFVTAGMDSFESIGPPPGGSMAFSRAGQPIHLWRSAFCDHFKQTEHDSSEKTNDEQQLFQEPLIDNLIAQREKDLDMYIRQKKDRQAAEARAAEKINSF</sequence>
<gene>
    <name evidence="13" type="ORF">NBR_LOCUS8936</name>
</gene>